<evidence type="ECO:0000259" key="6">
    <source>
        <dbReference type="PROSITE" id="PS51005"/>
    </source>
</evidence>
<dbReference type="OrthoDB" id="1136557at2759"/>
<dbReference type="GO" id="GO:0003677">
    <property type="term" value="F:DNA binding"/>
    <property type="evidence" value="ECO:0007669"/>
    <property type="project" value="UniProtKB-KW"/>
</dbReference>
<keyword evidence="8" id="KW-1185">Reference proteome</keyword>
<comment type="caution">
    <text evidence="7">The sequence shown here is derived from an EMBL/GenBank/DDBJ whole genome shotgun (WGS) entry which is preliminary data.</text>
</comment>
<dbReference type="PANTHER" id="PTHR31989">
    <property type="entry name" value="NAC DOMAIN-CONTAINING PROTEIN 82-RELATED"/>
    <property type="match status" value="1"/>
</dbReference>
<gene>
    <name evidence="7" type="ORF">FNV43_RR25534</name>
</gene>
<accession>A0A8K0DTB6</accession>
<keyword evidence="3" id="KW-0238">DNA-binding</keyword>
<dbReference type="SUPFAM" id="SSF101941">
    <property type="entry name" value="NAC domain"/>
    <property type="match status" value="1"/>
</dbReference>
<dbReference type="GO" id="GO:0006355">
    <property type="term" value="P:regulation of DNA-templated transcription"/>
    <property type="evidence" value="ECO:0007669"/>
    <property type="project" value="InterPro"/>
</dbReference>
<dbReference type="Proteomes" id="UP000796880">
    <property type="component" value="Unassembled WGS sequence"/>
</dbReference>
<dbReference type="GO" id="GO:0005634">
    <property type="term" value="C:nucleus"/>
    <property type="evidence" value="ECO:0007669"/>
    <property type="project" value="UniProtKB-SubCell"/>
</dbReference>
<dbReference type="PROSITE" id="PS51005">
    <property type="entry name" value="NAC"/>
    <property type="match status" value="1"/>
</dbReference>
<dbReference type="InterPro" id="IPR003441">
    <property type="entry name" value="NAC-dom"/>
</dbReference>
<dbReference type="AlphaFoldDB" id="A0A8K0DTB6"/>
<organism evidence="7 8">
    <name type="scientific">Rhamnella rubrinervis</name>
    <dbReference type="NCBI Taxonomy" id="2594499"/>
    <lineage>
        <taxon>Eukaryota</taxon>
        <taxon>Viridiplantae</taxon>
        <taxon>Streptophyta</taxon>
        <taxon>Embryophyta</taxon>
        <taxon>Tracheophyta</taxon>
        <taxon>Spermatophyta</taxon>
        <taxon>Magnoliopsida</taxon>
        <taxon>eudicotyledons</taxon>
        <taxon>Gunneridae</taxon>
        <taxon>Pentapetalae</taxon>
        <taxon>rosids</taxon>
        <taxon>fabids</taxon>
        <taxon>Rosales</taxon>
        <taxon>Rhamnaceae</taxon>
        <taxon>rhamnoid group</taxon>
        <taxon>Rhamneae</taxon>
        <taxon>Rhamnella</taxon>
    </lineage>
</organism>
<dbReference type="Gene3D" id="2.170.150.80">
    <property type="entry name" value="NAC domain"/>
    <property type="match status" value="1"/>
</dbReference>
<evidence type="ECO:0000256" key="5">
    <source>
        <dbReference type="ARBA" id="ARBA00023242"/>
    </source>
</evidence>
<keyword evidence="4" id="KW-0804">Transcription</keyword>
<feature type="domain" description="NAC" evidence="6">
    <location>
        <begin position="3"/>
        <end position="147"/>
    </location>
</feature>
<protein>
    <recommendedName>
        <fullName evidence="6">NAC domain-containing protein</fullName>
    </recommendedName>
</protein>
<name>A0A8K0DTB6_9ROSA</name>
<reference evidence="7" key="1">
    <citation type="submission" date="2020-03" db="EMBL/GenBank/DDBJ databases">
        <title>A high-quality chromosome-level genome assembly of a woody plant with both climbing and erect habits, Rhamnella rubrinervis.</title>
        <authorList>
            <person name="Lu Z."/>
            <person name="Yang Y."/>
            <person name="Zhu X."/>
            <person name="Sun Y."/>
        </authorList>
    </citation>
    <scope>NUCLEOTIDE SEQUENCE</scope>
    <source>
        <strain evidence="7">BYM</strain>
        <tissue evidence="7">Leaf</tissue>
    </source>
</reference>
<evidence type="ECO:0000313" key="7">
    <source>
        <dbReference type="EMBL" id="KAF3434431.1"/>
    </source>
</evidence>
<keyword evidence="5" id="KW-0539">Nucleus</keyword>
<evidence type="ECO:0000313" key="8">
    <source>
        <dbReference type="Proteomes" id="UP000796880"/>
    </source>
</evidence>
<proteinExistence type="predicted"/>
<evidence type="ECO:0000256" key="4">
    <source>
        <dbReference type="ARBA" id="ARBA00023163"/>
    </source>
</evidence>
<evidence type="ECO:0000256" key="1">
    <source>
        <dbReference type="ARBA" id="ARBA00004123"/>
    </source>
</evidence>
<evidence type="ECO:0000256" key="3">
    <source>
        <dbReference type="ARBA" id="ARBA00023125"/>
    </source>
</evidence>
<keyword evidence="2" id="KW-0805">Transcription regulation</keyword>
<comment type="subcellular location">
    <subcellularLocation>
        <location evidence="1">Nucleus</location>
    </subcellularLocation>
</comment>
<dbReference type="EMBL" id="VOIH02000011">
    <property type="protein sequence ID" value="KAF3434431.1"/>
    <property type="molecule type" value="Genomic_DNA"/>
</dbReference>
<dbReference type="Pfam" id="PF02365">
    <property type="entry name" value="NAM"/>
    <property type="match status" value="1"/>
</dbReference>
<dbReference type="InterPro" id="IPR036093">
    <property type="entry name" value="NAC_dom_sf"/>
</dbReference>
<sequence length="378" mass="42816">MGLKPGFRFVPSDEELVTYLREKVYGGGEARSDRVVLAECDIYGDKEPWEIWDENGGLMVNIKAGEDLYLFTKLKKASVNGPNFSRRVGYGTWSGANSVSVAGGVAHKKHFTYENNGCTMHHGEWIMHEYSLVDGGVEYVLCRLRRKINKKTNQIKSKSMSTSQTRNLPHDNDQEIMIKKQRLEAESHQDPITIHNASLVEDLQYNLRSKTNNIENIIHYQQLSDNDNVINMQDRMQLDGVFQSNTATISTPSFDHVCDFRESSSTSGLENFAEDLENLLDIDDDHGNISSSKSSSSTGISENDHILKSLFESHEELEELEKILPVDYSQLNLLSEEEVMNGIIMDIDDDHAKSTTWAHVSHQMDDYQVEEQDNSNAS</sequence>
<evidence type="ECO:0000256" key="2">
    <source>
        <dbReference type="ARBA" id="ARBA00023015"/>
    </source>
</evidence>